<dbReference type="AlphaFoldDB" id="A0A6G6GJR9"/>
<dbReference type="Proteomes" id="UP000505306">
    <property type="component" value="Chromosome"/>
</dbReference>
<sequence length="124" mass="14739">MKISGKSIRAFIGSKNYTISRNFYRDLGFEEVITSKNMSYFHIGDFGFYLQDAYVKDWIDNSMIFLEVDNLESILKYIQNLKLTEKYENVRLSRIVFNEWGKEFFLHDPSGVLWHIGKFNSKEL</sequence>
<proteinExistence type="predicted"/>
<keyword evidence="2" id="KW-1185">Reference proteome</keyword>
<name>A0A6G6GJR9_9FLAO</name>
<dbReference type="RefSeq" id="WP_164678768.1">
    <property type="nucleotide sequence ID" value="NZ_CP049057.1"/>
</dbReference>
<accession>A0A6G6GJR9</accession>
<dbReference type="EMBL" id="CP049057">
    <property type="protein sequence ID" value="QIE58740.1"/>
    <property type="molecule type" value="Genomic_DNA"/>
</dbReference>
<organism evidence="1 2">
    <name type="scientific">Rasiella rasia</name>
    <dbReference type="NCBI Taxonomy" id="2744027"/>
    <lineage>
        <taxon>Bacteria</taxon>
        <taxon>Pseudomonadati</taxon>
        <taxon>Bacteroidota</taxon>
        <taxon>Flavobacteriia</taxon>
        <taxon>Flavobacteriales</taxon>
        <taxon>Flavobacteriaceae</taxon>
        <taxon>Rasiella</taxon>
    </lineage>
</organism>
<evidence type="ECO:0000313" key="1">
    <source>
        <dbReference type="EMBL" id="QIE58740.1"/>
    </source>
</evidence>
<dbReference type="InterPro" id="IPR029068">
    <property type="entry name" value="Glyas_Bleomycin-R_OHBP_Dase"/>
</dbReference>
<dbReference type="KEGG" id="mgel:G5B37_03935"/>
<dbReference type="SUPFAM" id="SSF54593">
    <property type="entry name" value="Glyoxalase/Bleomycin resistance protein/Dihydroxybiphenyl dioxygenase"/>
    <property type="match status" value="1"/>
</dbReference>
<gene>
    <name evidence="1" type="ORF">G5B37_03935</name>
</gene>
<protein>
    <submittedName>
        <fullName evidence="1">Glyoxalase</fullName>
    </submittedName>
</protein>
<reference evidence="1 2" key="1">
    <citation type="submission" date="2020-02" db="EMBL/GenBank/DDBJ databases">
        <title>Complete genome sequence of Flavobacteriaceae bacterium.</title>
        <authorList>
            <person name="Kim S.-J."/>
            <person name="Kim Y.-S."/>
            <person name="Kim K.-H."/>
        </authorList>
    </citation>
    <scope>NUCLEOTIDE SEQUENCE [LARGE SCALE GENOMIC DNA]</scope>
    <source>
        <strain evidence="1 2">RR4-40</strain>
    </source>
</reference>
<dbReference type="Gene3D" id="3.10.180.10">
    <property type="entry name" value="2,3-Dihydroxybiphenyl 1,2-Dioxygenase, domain 1"/>
    <property type="match status" value="1"/>
</dbReference>
<evidence type="ECO:0000313" key="2">
    <source>
        <dbReference type="Proteomes" id="UP000505306"/>
    </source>
</evidence>